<protein>
    <submittedName>
        <fullName evidence="2">Uncharacterized protein</fullName>
    </submittedName>
</protein>
<feature type="region of interest" description="Disordered" evidence="1">
    <location>
        <begin position="1"/>
        <end position="46"/>
    </location>
</feature>
<organism evidence="2 3">
    <name type="scientific">Dreissena polymorpha</name>
    <name type="common">Zebra mussel</name>
    <name type="synonym">Mytilus polymorpha</name>
    <dbReference type="NCBI Taxonomy" id="45954"/>
    <lineage>
        <taxon>Eukaryota</taxon>
        <taxon>Metazoa</taxon>
        <taxon>Spiralia</taxon>
        <taxon>Lophotrochozoa</taxon>
        <taxon>Mollusca</taxon>
        <taxon>Bivalvia</taxon>
        <taxon>Autobranchia</taxon>
        <taxon>Heteroconchia</taxon>
        <taxon>Euheterodonta</taxon>
        <taxon>Imparidentia</taxon>
        <taxon>Neoheterodontei</taxon>
        <taxon>Myida</taxon>
        <taxon>Dreissenoidea</taxon>
        <taxon>Dreissenidae</taxon>
        <taxon>Dreissena</taxon>
    </lineage>
</organism>
<reference evidence="2" key="2">
    <citation type="submission" date="2020-11" db="EMBL/GenBank/DDBJ databases">
        <authorList>
            <person name="McCartney M.A."/>
            <person name="Auch B."/>
            <person name="Kono T."/>
            <person name="Mallez S."/>
            <person name="Becker A."/>
            <person name="Gohl D.M."/>
            <person name="Silverstein K.A.T."/>
            <person name="Koren S."/>
            <person name="Bechman K.B."/>
            <person name="Herman A."/>
            <person name="Abrahante J.E."/>
            <person name="Garbe J."/>
        </authorList>
    </citation>
    <scope>NUCLEOTIDE SEQUENCE</scope>
    <source>
        <strain evidence="2">Duluth1</strain>
        <tissue evidence="2">Whole animal</tissue>
    </source>
</reference>
<evidence type="ECO:0000313" key="2">
    <source>
        <dbReference type="EMBL" id="KAH3887039.1"/>
    </source>
</evidence>
<comment type="caution">
    <text evidence="2">The sequence shown here is derived from an EMBL/GenBank/DDBJ whole genome shotgun (WGS) entry which is preliminary data.</text>
</comment>
<dbReference type="AlphaFoldDB" id="A0A9D4RZM3"/>
<gene>
    <name evidence="2" type="ORF">DPMN_011052</name>
</gene>
<feature type="compositionally biased region" description="Basic and acidic residues" evidence="1">
    <location>
        <begin position="19"/>
        <end position="46"/>
    </location>
</feature>
<accession>A0A9D4RZM3</accession>
<dbReference type="EMBL" id="JAIWYP010000001">
    <property type="protein sequence ID" value="KAH3887039.1"/>
    <property type="molecule type" value="Genomic_DNA"/>
</dbReference>
<dbReference type="Proteomes" id="UP000828390">
    <property type="component" value="Unassembled WGS sequence"/>
</dbReference>
<keyword evidence="3" id="KW-1185">Reference proteome</keyword>
<evidence type="ECO:0000256" key="1">
    <source>
        <dbReference type="SAM" id="MobiDB-lite"/>
    </source>
</evidence>
<evidence type="ECO:0000313" key="3">
    <source>
        <dbReference type="Proteomes" id="UP000828390"/>
    </source>
</evidence>
<reference evidence="2" key="1">
    <citation type="journal article" date="2019" name="bioRxiv">
        <title>The Genome of the Zebra Mussel, Dreissena polymorpha: A Resource for Invasive Species Research.</title>
        <authorList>
            <person name="McCartney M.A."/>
            <person name="Auch B."/>
            <person name="Kono T."/>
            <person name="Mallez S."/>
            <person name="Zhang Y."/>
            <person name="Obille A."/>
            <person name="Becker A."/>
            <person name="Abrahante J.E."/>
            <person name="Garbe J."/>
            <person name="Badalamenti J.P."/>
            <person name="Herman A."/>
            <person name="Mangelson H."/>
            <person name="Liachko I."/>
            <person name="Sullivan S."/>
            <person name="Sone E.D."/>
            <person name="Koren S."/>
            <person name="Silverstein K.A.T."/>
            <person name="Beckman K.B."/>
            <person name="Gohl D.M."/>
        </authorList>
    </citation>
    <scope>NUCLEOTIDE SEQUENCE</scope>
    <source>
        <strain evidence="2">Duluth1</strain>
        <tissue evidence="2">Whole animal</tissue>
    </source>
</reference>
<name>A0A9D4RZM3_DREPO</name>
<sequence>MTGWWRRCPTGCAPSKSKSPMDSRISDVIEGNQDERRQPSSDDTFGRRCYRAGRL</sequence>
<proteinExistence type="predicted"/>